<proteinExistence type="predicted"/>
<organism evidence="1 2">
    <name type="scientific">Armillaria gallica</name>
    <name type="common">Bulbous honey fungus</name>
    <name type="synonym">Armillaria bulbosa</name>
    <dbReference type="NCBI Taxonomy" id="47427"/>
    <lineage>
        <taxon>Eukaryota</taxon>
        <taxon>Fungi</taxon>
        <taxon>Dikarya</taxon>
        <taxon>Basidiomycota</taxon>
        <taxon>Agaricomycotina</taxon>
        <taxon>Agaricomycetes</taxon>
        <taxon>Agaricomycetidae</taxon>
        <taxon>Agaricales</taxon>
        <taxon>Marasmiineae</taxon>
        <taxon>Physalacriaceae</taxon>
        <taxon>Armillaria</taxon>
    </lineage>
</organism>
<name>A0A2H3CJG3_ARMGA</name>
<dbReference type="EMBL" id="KZ293729">
    <property type="protein sequence ID" value="PBK81484.1"/>
    <property type="molecule type" value="Genomic_DNA"/>
</dbReference>
<evidence type="ECO:0000313" key="2">
    <source>
        <dbReference type="Proteomes" id="UP000217790"/>
    </source>
</evidence>
<dbReference type="InParanoid" id="A0A2H3CJG3"/>
<protein>
    <submittedName>
        <fullName evidence="1">Uncharacterized protein</fullName>
    </submittedName>
</protein>
<accession>A0A2H3CJG3</accession>
<dbReference type="AlphaFoldDB" id="A0A2H3CJG3"/>
<sequence length="119" mass="13473">MVEIKVSRHPWSSYEKPKDFASKVNLFTVFQNDGVECKGYSYSSISTSSFRLVTFLLSRLSTLTNFTDIAEGVYKQAIREKRSPNLGSSIPCRRHLGLVDFPSQTHVQPLPTAHDDLSY</sequence>
<keyword evidence="2" id="KW-1185">Reference proteome</keyword>
<dbReference type="Proteomes" id="UP000217790">
    <property type="component" value="Unassembled WGS sequence"/>
</dbReference>
<gene>
    <name evidence="1" type="ORF">ARMGADRAFT_778122</name>
</gene>
<reference evidence="2" key="1">
    <citation type="journal article" date="2017" name="Nat. Ecol. Evol.">
        <title>Genome expansion and lineage-specific genetic innovations in the forest pathogenic fungi Armillaria.</title>
        <authorList>
            <person name="Sipos G."/>
            <person name="Prasanna A.N."/>
            <person name="Walter M.C."/>
            <person name="O'Connor E."/>
            <person name="Balint B."/>
            <person name="Krizsan K."/>
            <person name="Kiss B."/>
            <person name="Hess J."/>
            <person name="Varga T."/>
            <person name="Slot J."/>
            <person name="Riley R."/>
            <person name="Boka B."/>
            <person name="Rigling D."/>
            <person name="Barry K."/>
            <person name="Lee J."/>
            <person name="Mihaltcheva S."/>
            <person name="LaButti K."/>
            <person name="Lipzen A."/>
            <person name="Waldron R."/>
            <person name="Moloney N.M."/>
            <person name="Sperisen C."/>
            <person name="Kredics L."/>
            <person name="Vagvoelgyi C."/>
            <person name="Patrignani A."/>
            <person name="Fitzpatrick D."/>
            <person name="Nagy I."/>
            <person name="Doyle S."/>
            <person name="Anderson J.B."/>
            <person name="Grigoriev I.V."/>
            <person name="Gueldener U."/>
            <person name="Muensterkoetter M."/>
            <person name="Nagy L.G."/>
        </authorList>
    </citation>
    <scope>NUCLEOTIDE SEQUENCE [LARGE SCALE GENOMIC DNA]</scope>
    <source>
        <strain evidence="2">Ar21-2</strain>
    </source>
</reference>
<evidence type="ECO:0000313" key="1">
    <source>
        <dbReference type="EMBL" id="PBK81484.1"/>
    </source>
</evidence>